<dbReference type="GO" id="GO:0005506">
    <property type="term" value="F:iron ion binding"/>
    <property type="evidence" value="ECO:0007669"/>
    <property type="project" value="InterPro"/>
</dbReference>
<dbReference type="Proteomes" id="UP000829685">
    <property type="component" value="Unassembled WGS sequence"/>
</dbReference>
<feature type="binding site" description="axial binding residue" evidence="1">
    <location>
        <position position="387"/>
    </location>
    <ligand>
        <name>heme</name>
        <dbReference type="ChEBI" id="CHEBI:30413"/>
    </ligand>
    <ligandPart>
        <name>Fe</name>
        <dbReference type="ChEBI" id="CHEBI:18248"/>
    </ligandPart>
</feature>
<feature type="compositionally biased region" description="Basic and acidic residues" evidence="2">
    <location>
        <begin position="181"/>
        <end position="191"/>
    </location>
</feature>
<dbReference type="InterPro" id="IPR001128">
    <property type="entry name" value="Cyt_P450"/>
</dbReference>
<organism evidence="3 4">
    <name type="scientific">Neoarthrinium moseri</name>
    <dbReference type="NCBI Taxonomy" id="1658444"/>
    <lineage>
        <taxon>Eukaryota</taxon>
        <taxon>Fungi</taxon>
        <taxon>Dikarya</taxon>
        <taxon>Ascomycota</taxon>
        <taxon>Pezizomycotina</taxon>
        <taxon>Sordariomycetes</taxon>
        <taxon>Xylariomycetidae</taxon>
        <taxon>Amphisphaeriales</taxon>
        <taxon>Apiosporaceae</taxon>
        <taxon>Neoarthrinium</taxon>
    </lineage>
</organism>
<dbReference type="InterPro" id="IPR053007">
    <property type="entry name" value="CYP450_monoxygenase_sec-met"/>
</dbReference>
<dbReference type="PANTHER" id="PTHR47582">
    <property type="entry name" value="P450, PUTATIVE (EUROFUNG)-RELATED"/>
    <property type="match status" value="1"/>
</dbReference>
<sequence>MTSAVGTIHFPGKSVYVIHPEKFGGTKAFAKTRERSLMAGFWLAYDKAIGLSPGSKHWMCLPDDDEFRKALVKVFKAQFLDLGLLKHYSAGVDERVGKYWDERFTDGAPLKLNLGAWIYDDLLRAFSSLFWDEEGPFQDRELREQTSIFLGNLHNLMAPMEFLNSSQARRARAFVRQKLDTGHVDSEKSPDKTTSNGKGEEASKPAGLLAAIRQHLFQWDAYEPHAWVDYQISVVAVVLSNIVTAIQWTLLYILSRPELKAQIITEIRTLVEHCDGVEGSTGSPVIDAAKIREYCPHLLATWYEMLRMNGAVPVARYITDNAVFMSKYELKKGSIMVSPMAVRHFNPDIWGPEPESFHPERMIKDGQVNTDMTRQLGTFGIPGVGICPGRYLAFNVAMSMLVKMLVSFDIDCPEGGMLAQGIVPKPKGHMSLGMSEPEQDPEVLLSRRAGAASVKFDFTNIKPGW</sequence>
<dbReference type="PRINTS" id="PR00463">
    <property type="entry name" value="EP450I"/>
</dbReference>
<name>A0A9P9WDJ1_9PEZI</name>
<keyword evidence="1" id="KW-0349">Heme</keyword>
<evidence type="ECO:0000313" key="3">
    <source>
        <dbReference type="EMBL" id="KAI1858179.1"/>
    </source>
</evidence>
<evidence type="ECO:0000256" key="2">
    <source>
        <dbReference type="SAM" id="MobiDB-lite"/>
    </source>
</evidence>
<dbReference type="Pfam" id="PF00067">
    <property type="entry name" value="p450"/>
    <property type="match status" value="1"/>
</dbReference>
<dbReference type="GO" id="GO:0020037">
    <property type="term" value="F:heme binding"/>
    <property type="evidence" value="ECO:0007669"/>
    <property type="project" value="InterPro"/>
</dbReference>
<evidence type="ECO:0008006" key="5">
    <source>
        <dbReference type="Google" id="ProtNLM"/>
    </source>
</evidence>
<dbReference type="GO" id="GO:0004497">
    <property type="term" value="F:monooxygenase activity"/>
    <property type="evidence" value="ECO:0007669"/>
    <property type="project" value="InterPro"/>
</dbReference>
<dbReference type="AlphaFoldDB" id="A0A9P9WDJ1"/>
<feature type="region of interest" description="Disordered" evidence="2">
    <location>
        <begin position="181"/>
        <end position="202"/>
    </location>
</feature>
<dbReference type="PANTHER" id="PTHR47582:SF1">
    <property type="entry name" value="P450, PUTATIVE (EUROFUNG)-RELATED"/>
    <property type="match status" value="1"/>
</dbReference>
<keyword evidence="1" id="KW-0479">Metal-binding</keyword>
<dbReference type="OrthoDB" id="3366823at2759"/>
<dbReference type="GO" id="GO:0016705">
    <property type="term" value="F:oxidoreductase activity, acting on paired donors, with incorporation or reduction of molecular oxygen"/>
    <property type="evidence" value="ECO:0007669"/>
    <property type="project" value="InterPro"/>
</dbReference>
<dbReference type="EMBL" id="JAFIMR010000037">
    <property type="protein sequence ID" value="KAI1858179.1"/>
    <property type="molecule type" value="Genomic_DNA"/>
</dbReference>
<reference evidence="3" key="1">
    <citation type="submission" date="2021-03" db="EMBL/GenBank/DDBJ databases">
        <title>Revisited historic fungal species revealed as producer of novel bioactive compounds through whole genome sequencing and comparative genomics.</title>
        <authorList>
            <person name="Vignolle G.A."/>
            <person name="Hochenegger N."/>
            <person name="Mach R.L."/>
            <person name="Mach-Aigner A.R."/>
            <person name="Javad Rahimi M."/>
            <person name="Salim K.A."/>
            <person name="Chan C.M."/>
            <person name="Lim L.B.L."/>
            <person name="Cai F."/>
            <person name="Druzhinina I.S."/>
            <person name="U'Ren J.M."/>
            <person name="Derntl C."/>
        </authorList>
    </citation>
    <scope>NUCLEOTIDE SEQUENCE</scope>
    <source>
        <strain evidence="3">TUCIM 5799</strain>
    </source>
</reference>
<evidence type="ECO:0000256" key="1">
    <source>
        <dbReference type="PIRSR" id="PIRSR602401-1"/>
    </source>
</evidence>
<comment type="caution">
    <text evidence="3">The sequence shown here is derived from an EMBL/GenBank/DDBJ whole genome shotgun (WGS) entry which is preliminary data.</text>
</comment>
<protein>
    <recommendedName>
        <fullName evidence="5">Cytochrome P450</fullName>
    </recommendedName>
</protein>
<evidence type="ECO:0000313" key="4">
    <source>
        <dbReference type="Proteomes" id="UP000829685"/>
    </source>
</evidence>
<gene>
    <name evidence="3" type="ORF">JX265_010847</name>
</gene>
<dbReference type="SUPFAM" id="SSF48264">
    <property type="entry name" value="Cytochrome P450"/>
    <property type="match status" value="1"/>
</dbReference>
<comment type="cofactor">
    <cofactor evidence="1">
        <name>heme</name>
        <dbReference type="ChEBI" id="CHEBI:30413"/>
    </cofactor>
</comment>
<proteinExistence type="predicted"/>
<keyword evidence="1" id="KW-0408">Iron</keyword>
<accession>A0A9P9WDJ1</accession>
<dbReference type="InterPro" id="IPR002401">
    <property type="entry name" value="Cyt_P450_E_grp-I"/>
</dbReference>
<dbReference type="Gene3D" id="1.10.630.10">
    <property type="entry name" value="Cytochrome P450"/>
    <property type="match status" value="1"/>
</dbReference>
<keyword evidence="4" id="KW-1185">Reference proteome</keyword>
<dbReference type="InterPro" id="IPR036396">
    <property type="entry name" value="Cyt_P450_sf"/>
</dbReference>